<evidence type="ECO:0000313" key="1">
    <source>
        <dbReference type="EMBL" id="RIB10531.1"/>
    </source>
</evidence>
<dbReference type="Proteomes" id="UP000266673">
    <property type="component" value="Unassembled WGS sequence"/>
</dbReference>
<dbReference type="EMBL" id="QKWP01001239">
    <property type="protein sequence ID" value="RIB10531.1"/>
    <property type="molecule type" value="Genomic_DNA"/>
</dbReference>
<reference evidence="1 2" key="1">
    <citation type="submission" date="2018-06" db="EMBL/GenBank/DDBJ databases">
        <title>Comparative genomics reveals the genomic features of Rhizophagus irregularis, R. cerebriforme, R. diaphanum and Gigaspora rosea, and their symbiotic lifestyle signature.</title>
        <authorList>
            <person name="Morin E."/>
            <person name="San Clemente H."/>
            <person name="Chen E.C.H."/>
            <person name="De La Providencia I."/>
            <person name="Hainaut M."/>
            <person name="Kuo A."/>
            <person name="Kohler A."/>
            <person name="Murat C."/>
            <person name="Tang N."/>
            <person name="Roy S."/>
            <person name="Loubradou J."/>
            <person name="Henrissat B."/>
            <person name="Grigoriev I.V."/>
            <person name="Corradi N."/>
            <person name="Roux C."/>
            <person name="Martin F.M."/>
        </authorList>
    </citation>
    <scope>NUCLEOTIDE SEQUENCE [LARGE SCALE GENOMIC DNA]</scope>
    <source>
        <strain evidence="1 2">DAOM 194757</strain>
    </source>
</reference>
<evidence type="ECO:0000313" key="2">
    <source>
        <dbReference type="Proteomes" id="UP000266673"/>
    </source>
</evidence>
<accession>A0A397UM33</accession>
<organism evidence="1 2">
    <name type="scientific">Gigaspora rosea</name>
    <dbReference type="NCBI Taxonomy" id="44941"/>
    <lineage>
        <taxon>Eukaryota</taxon>
        <taxon>Fungi</taxon>
        <taxon>Fungi incertae sedis</taxon>
        <taxon>Mucoromycota</taxon>
        <taxon>Glomeromycotina</taxon>
        <taxon>Glomeromycetes</taxon>
        <taxon>Diversisporales</taxon>
        <taxon>Gigasporaceae</taxon>
        <taxon>Gigaspora</taxon>
    </lineage>
</organism>
<protein>
    <submittedName>
        <fullName evidence="1">Uncharacterized protein</fullName>
    </submittedName>
</protein>
<name>A0A397UM33_9GLOM</name>
<sequence length="74" mass="8785">MEIDQWMNQISLRKYKQTLNSDNNMNEAEFIENTDYLDAEYLEYAENVSTASTEDYNNNMDEAGFIENTDYFDT</sequence>
<gene>
    <name evidence="1" type="ORF">C2G38_2205860</name>
</gene>
<dbReference type="AlphaFoldDB" id="A0A397UM33"/>
<keyword evidence="2" id="KW-1185">Reference proteome</keyword>
<comment type="caution">
    <text evidence="1">The sequence shown here is derived from an EMBL/GenBank/DDBJ whole genome shotgun (WGS) entry which is preliminary data.</text>
</comment>
<proteinExistence type="predicted"/>